<sequence length="485" mass="54937">MIRIDCFLPFASKEQIAPTLEQLTASSLVGKIYLLATEETQGFGGYEVLHIDSLKSSATMHMIASKATSDYIFVYQKYSPLQLGYFALDRMVNLAEDSAAGMVYADSFQVIDGVKKIHPVIAYQEGSLRDDFDFGSVLLFCSKAFKEAVSAMTTNYAFAGLYDLRLKLSQKHDLVHINEYLYSEIETDSRKSGEKIFDYVDPKNRSVQLEMEAACTEHLKEVGAYLAPQFKDVAFEEGNFPVEASVIIPVFNRVRTIEDAIQSVLKQQCKFDFNLIIIDNHSTDGTTEAICKYESDPRVIHLIPERFDLGIGGCWNVGVQDARCGKFAVQLDSDDVYSGETTLQTIVDAFYEQQCAMVVGTYRMTNFNMETIPPGVIDHKEWTPDNGRNNALRINGLGAPRAFYTPMLRKIKVPNTSYGEDYALGLYFSREHRIGRIYDVLYLCRRWEDNSDASLDIVKMNGHNTYKDRIRTWELKARKALNKAI</sequence>
<dbReference type="GO" id="GO:0016740">
    <property type="term" value="F:transferase activity"/>
    <property type="evidence" value="ECO:0007669"/>
    <property type="project" value="UniProtKB-KW"/>
</dbReference>
<organism evidence="2 3">
    <name type="scientific">Paludibacter jiangxiensis</name>
    <dbReference type="NCBI Taxonomy" id="681398"/>
    <lineage>
        <taxon>Bacteria</taxon>
        <taxon>Pseudomonadati</taxon>
        <taxon>Bacteroidota</taxon>
        <taxon>Bacteroidia</taxon>
        <taxon>Bacteroidales</taxon>
        <taxon>Paludibacteraceae</taxon>
        <taxon>Paludibacter</taxon>
    </lineage>
</organism>
<dbReference type="InterPro" id="IPR001173">
    <property type="entry name" value="Glyco_trans_2-like"/>
</dbReference>
<accession>A0A161LD85</accession>
<keyword evidence="3" id="KW-1185">Reference proteome</keyword>
<evidence type="ECO:0000259" key="1">
    <source>
        <dbReference type="Pfam" id="PF00535"/>
    </source>
</evidence>
<dbReference type="SUPFAM" id="SSF53448">
    <property type="entry name" value="Nucleotide-diphospho-sugar transferases"/>
    <property type="match status" value="1"/>
</dbReference>
<dbReference type="AlphaFoldDB" id="A0A161LD85"/>
<dbReference type="Pfam" id="PF00535">
    <property type="entry name" value="Glycos_transf_2"/>
    <property type="match status" value="1"/>
</dbReference>
<protein>
    <submittedName>
        <fullName evidence="2">Glycosyl transferase family 2</fullName>
    </submittedName>
</protein>
<dbReference type="RefSeq" id="WP_068701509.1">
    <property type="nucleotide sequence ID" value="NZ_BDCR01000001.1"/>
</dbReference>
<keyword evidence="2" id="KW-0808">Transferase</keyword>
<evidence type="ECO:0000313" key="2">
    <source>
        <dbReference type="EMBL" id="GAT61817.1"/>
    </source>
</evidence>
<dbReference type="Gene3D" id="3.90.550.10">
    <property type="entry name" value="Spore Coat Polysaccharide Biosynthesis Protein SpsA, Chain A"/>
    <property type="match status" value="2"/>
</dbReference>
<dbReference type="STRING" id="681398.PJIAN_1402"/>
<dbReference type="InterPro" id="IPR029044">
    <property type="entry name" value="Nucleotide-diphossugar_trans"/>
</dbReference>
<dbReference type="Proteomes" id="UP000076586">
    <property type="component" value="Unassembled WGS sequence"/>
</dbReference>
<gene>
    <name evidence="2" type="ORF">PJIAN_1402</name>
</gene>
<dbReference type="PANTHER" id="PTHR43685:SF2">
    <property type="entry name" value="GLYCOSYLTRANSFERASE 2-LIKE DOMAIN-CONTAINING PROTEIN"/>
    <property type="match status" value="1"/>
</dbReference>
<dbReference type="PANTHER" id="PTHR43685">
    <property type="entry name" value="GLYCOSYLTRANSFERASE"/>
    <property type="match status" value="1"/>
</dbReference>
<feature type="domain" description="Glycosyltransferase 2-like" evidence="1">
    <location>
        <begin position="245"/>
        <end position="374"/>
    </location>
</feature>
<dbReference type="EMBL" id="BDCR01000001">
    <property type="protein sequence ID" value="GAT61817.1"/>
    <property type="molecule type" value="Genomic_DNA"/>
</dbReference>
<reference evidence="3" key="2">
    <citation type="journal article" date="2017" name="Genome Announc.">
        <title>Draft genome sequence of Paludibacter jiangxiensis NM7(T), a propionate-producing fermentative bacterium.</title>
        <authorList>
            <person name="Qiu Y.-L."/>
            <person name="Tourlousse D.M."/>
            <person name="Matsuura N."/>
            <person name="Ohashi A."/>
            <person name="Sekiguchi Y."/>
        </authorList>
    </citation>
    <scope>NUCLEOTIDE SEQUENCE [LARGE SCALE GENOMIC DNA]</scope>
    <source>
        <strain evidence="3">NM7</strain>
    </source>
</reference>
<comment type="caution">
    <text evidence="2">The sequence shown here is derived from an EMBL/GenBank/DDBJ whole genome shotgun (WGS) entry which is preliminary data.</text>
</comment>
<proteinExistence type="predicted"/>
<dbReference type="OrthoDB" id="1110483at2"/>
<name>A0A161LD85_9BACT</name>
<evidence type="ECO:0000313" key="3">
    <source>
        <dbReference type="Proteomes" id="UP000076586"/>
    </source>
</evidence>
<reference evidence="3" key="1">
    <citation type="submission" date="2016-04" db="EMBL/GenBank/DDBJ databases">
        <title>Draft genome sequence of Paludibacter jiangxiensis strain NM7.</title>
        <authorList>
            <person name="Qiu Y."/>
            <person name="Matsuura N."/>
            <person name="Ohashi A."/>
            <person name="Tourlousse M.D."/>
            <person name="Sekiguchi Y."/>
        </authorList>
    </citation>
    <scope>NUCLEOTIDE SEQUENCE [LARGE SCALE GENOMIC DNA]</scope>
    <source>
        <strain evidence="3">NM7</strain>
    </source>
</reference>
<dbReference type="InterPro" id="IPR050834">
    <property type="entry name" value="Glycosyltransf_2"/>
</dbReference>